<dbReference type="InterPro" id="IPR011650">
    <property type="entry name" value="Peptidase_M20_dimer"/>
</dbReference>
<dbReference type="GO" id="GO:0016787">
    <property type="term" value="F:hydrolase activity"/>
    <property type="evidence" value="ECO:0007669"/>
    <property type="project" value="UniProtKB-KW"/>
</dbReference>
<dbReference type="RefSeq" id="WP_156611819.1">
    <property type="nucleotide sequence ID" value="NZ_WPCU01000010.1"/>
</dbReference>
<evidence type="ECO:0000259" key="6">
    <source>
        <dbReference type="Pfam" id="PF07687"/>
    </source>
</evidence>
<dbReference type="PANTHER" id="PTHR43808:SF9">
    <property type="entry name" value="BLL0789 PROTEIN"/>
    <property type="match status" value="1"/>
</dbReference>
<dbReference type="SUPFAM" id="SSF55031">
    <property type="entry name" value="Bacterial exopeptidase dimerisation domain"/>
    <property type="match status" value="1"/>
</dbReference>
<comment type="caution">
    <text evidence="7">The sequence shown here is derived from an EMBL/GenBank/DDBJ whole genome shotgun (WGS) entry which is preliminary data.</text>
</comment>
<keyword evidence="3 7" id="KW-0378">Hydrolase</keyword>
<dbReference type="SUPFAM" id="SSF53187">
    <property type="entry name" value="Zn-dependent exopeptidases"/>
    <property type="match status" value="1"/>
</dbReference>
<dbReference type="InterPro" id="IPR036264">
    <property type="entry name" value="Bact_exopeptidase_dim_dom"/>
</dbReference>
<evidence type="ECO:0000256" key="5">
    <source>
        <dbReference type="PIRSR" id="PIRSR037238-1"/>
    </source>
</evidence>
<proteinExistence type="predicted"/>
<evidence type="ECO:0000256" key="3">
    <source>
        <dbReference type="ARBA" id="ARBA00022801"/>
    </source>
</evidence>
<dbReference type="EMBL" id="WPCU01000010">
    <property type="protein sequence ID" value="MVA77555.1"/>
    <property type="molecule type" value="Genomic_DNA"/>
</dbReference>
<dbReference type="InterPro" id="IPR002933">
    <property type="entry name" value="Peptidase_M20"/>
</dbReference>
<evidence type="ECO:0000313" key="8">
    <source>
        <dbReference type="Proteomes" id="UP000435304"/>
    </source>
</evidence>
<dbReference type="AlphaFoldDB" id="A0A6A9V1T9"/>
<evidence type="ECO:0000256" key="2">
    <source>
        <dbReference type="ARBA" id="ARBA00022723"/>
    </source>
</evidence>
<dbReference type="GO" id="GO:0046872">
    <property type="term" value="F:metal ion binding"/>
    <property type="evidence" value="ECO:0007669"/>
    <property type="project" value="UniProtKB-KW"/>
</dbReference>
<dbReference type="PIRSF" id="PIRSF037238">
    <property type="entry name" value="Carboxypeptidase_G2"/>
    <property type="match status" value="1"/>
</dbReference>
<dbReference type="Gene3D" id="3.40.630.10">
    <property type="entry name" value="Zn peptidases"/>
    <property type="match status" value="1"/>
</dbReference>
<keyword evidence="8" id="KW-1185">Reference proteome</keyword>
<dbReference type="InterPro" id="IPR017150">
    <property type="entry name" value="Pept_M20_glutamate_carboxypep"/>
</dbReference>
<dbReference type="Proteomes" id="UP000435304">
    <property type="component" value="Unassembled WGS sequence"/>
</dbReference>
<protein>
    <submittedName>
        <fullName evidence="7">M20/M25/M40 family metallo-hydrolase</fullName>
    </submittedName>
</protein>
<evidence type="ECO:0000256" key="1">
    <source>
        <dbReference type="ARBA" id="ARBA00001947"/>
    </source>
</evidence>
<dbReference type="Pfam" id="PF01546">
    <property type="entry name" value="Peptidase_M20"/>
    <property type="match status" value="1"/>
</dbReference>
<keyword evidence="4" id="KW-0862">Zinc</keyword>
<dbReference type="PANTHER" id="PTHR43808">
    <property type="entry name" value="ACETYLORNITHINE DEACETYLASE"/>
    <property type="match status" value="1"/>
</dbReference>
<keyword evidence="2" id="KW-0479">Metal-binding</keyword>
<dbReference type="PROSITE" id="PS00758">
    <property type="entry name" value="ARGE_DAPE_CPG2_1"/>
    <property type="match status" value="1"/>
</dbReference>
<feature type="active site" description="Proton acceptor" evidence="5">
    <location>
        <position position="135"/>
    </location>
</feature>
<accession>A0A6A9V1T9</accession>
<dbReference type="Gene3D" id="3.30.70.360">
    <property type="match status" value="1"/>
</dbReference>
<name>A0A6A9V1T9_9ACTN</name>
<comment type="cofactor">
    <cofactor evidence="1">
        <name>Zn(2+)</name>
        <dbReference type="ChEBI" id="CHEBI:29105"/>
    </cofactor>
</comment>
<organism evidence="7 8">
    <name type="scientific">Auraticoccus cholistanensis</name>
    <dbReference type="NCBI Taxonomy" id="2656650"/>
    <lineage>
        <taxon>Bacteria</taxon>
        <taxon>Bacillati</taxon>
        <taxon>Actinomycetota</taxon>
        <taxon>Actinomycetes</taxon>
        <taxon>Propionibacteriales</taxon>
        <taxon>Propionibacteriaceae</taxon>
        <taxon>Auraticoccus</taxon>
    </lineage>
</organism>
<dbReference type="InterPro" id="IPR050072">
    <property type="entry name" value="Peptidase_M20A"/>
</dbReference>
<feature type="domain" description="Peptidase M20 dimerisation" evidence="6">
    <location>
        <begin position="171"/>
        <end position="264"/>
    </location>
</feature>
<dbReference type="InterPro" id="IPR001261">
    <property type="entry name" value="ArgE/DapE_CS"/>
</dbReference>
<evidence type="ECO:0000313" key="7">
    <source>
        <dbReference type="EMBL" id="MVA77555.1"/>
    </source>
</evidence>
<reference evidence="7 8" key="1">
    <citation type="submission" date="2019-12" db="EMBL/GenBank/DDBJ databases">
        <title>Auraticoccus cholistani sp. nov., an actinomycete isolated from soil of Cholistan desert.</title>
        <authorList>
            <person name="Cheema M.T."/>
        </authorList>
    </citation>
    <scope>NUCLEOTIDE SEQUENCE [LARGE SCALE GENOMIC DNA]</scope>
    <source>
        <strain evidence="7 8">F435</strain>
    </source>
</reference>
<dbReference type="Pfam" id="PF07687">
    <property type="entry name" value="M20_dimer"/>
    <property type="match status" value="1"/>
</dbReference>
<gene>
    <name evidence="7" type="ORF">GC722_16245</name>
</gene>
<evidence type="ECO:0000256" key="4">
    <source>
        <dbReference type="ARBA" id="ARBA00022833"/>
    </source>
</evidence>
<feature type="active site" evidence="5">
    <location>
        <position position="75"/>
    </location>
</feature>
<sequence length="365" mass="37486">MTDNLLDRVAALVAVESPTGDLEALAAAAEAVRALLAPLGGRLREHPGEMGTHLVLELDGHGSDSAPVLLVGHYDTVWPVGTLQRMPWTVADGVARGPGGYDMKSGLVVAAAALSDVLASGRPHPPVRLVVVADEEVGSPTSTPLLRSLAEGARAALGFESPHPGGPLKRGRHGSTRLRLRVGGRSAHAALDPGSGISAVDELVDQLVRLRALVDRPGVLCNVGSLTAPGRTNVVTDAAEAEIGLRFADPAVEQEVMAAVRAMAPVRAGARLEVEVLSSRPAWVPAGSDELLTTALRVAAVLGVELDPAPAAGGADTNTTGSLGVPTLDGLGPWGAGAHAEHEQFEVAALEQRRRLVAELLLALA</sequence>